<reference evidence="1" key="1">
    <citation type="submission" date="2014-09" db="EMBL/GenBank/DDBJ databases">
        <authorList>
            <person name="Magalhaes I.L.F."/>
            <person name="Oliveira U."/>
            <person name="Santos F.R."/>
            <person name="Vidigal T.H.D.A."/>
            <person name="Brescovit A.D."/>
            <person name="Santos A.J."/>
        </authorList>
    </citation>
    <scope>NUCLEOTIDE SEQUENCE</scope>
    <source>
        <tissue evidence="1">Shoot tissue taken approximately 20 cm above the soil surface</tissue>
    </source>
</reference>
<reference evidence="1" key="2">
    <citation type="journal article" date="2015" name="Data Brief">
        <title>Shoot transcriptome of the giant reed, Arundo donax.</title>
        <authorList>
            <person name="Barrero R.A."/>
            <person name="Guerrero F.D."/>
            <person name="Moolhuijzen P."/>
            <person name="Goolsby J.A."/>
            <person name="Tidwell J."/>
            <person name="Bellgard S.E."/>
            <person name="Bellgard M.I."/>
        </authorList>
    </citation>
    <scope>NUCLEOTIDE SEQUENCE</scope>
    <source>
        <tissue evidence="1">Shoot tissue taken approximately 20 cm above the soil surface</tissue>
    </source>
</reference>
<dbReference type="EMBL" id="GBRH01244956">
    <property type="protein sequence ID" value="JAD52939.1"/>
    <property type="molecule type" value="Transcribed_RNA"/>
</dbReference>
<name>A0A0A9AMI6_ARUDO</name>
<proteinExistence type="predicted"/>
<sequence>MMHWQDKQRDIFGFGKGGRQELIEEAAAFPAKAQPLSFLDAMRGDVAFGSAAGRPRRAVLVADQVGHGSDAEQLALLAEGHLEERAARVRRGWLDRREPVRRGR</sequence>
<protein>
    <submittedName>
        <fullName evidence="1">Uncharacterized protein</fullName>
    </submittedName>
</protein>
<evidence type="ECO:0000313" key="1">
    <source>
        <dbReference type="EMBL" id="JAD52939.1"/>
    </source>
</evidence>
<dbReference type="AlphaFoldDB" id="A0A0A9AMI6"/>
<accession>A0A0A9AMI6</accession>
<organism evidence="1">
    <name type="scientific">Arundo donax</name>
    <name type="common">Giant reed</name>
    <name type="synonym">Donax arundinaceus</name>
    <dbReference type="NCBI Taxonomy" id="35708"/>
    <lineage>
        <taxon>Eukaryota</taxon>
        <taxon>Viridiplantae</taxon>
        <taxon>Streptophyta</taxon>
        <taxon>Embryophyta</taxon>
        <taxon>Tracheophyta</taxon>
        <taxon>Spermatophyta</taxon>
        <taxon>Magnoliopsida</taxon>
        <taxon>Liliopsida</taxon>
        <taxon>Poales</taxon>
        <taxon>Poaceae</taxon>
        <taxon>PACMAD clade</taxon>
        <taxon>Arundinoideae</taxon>
        <taxon>Arundineae</taxon>
        <taxon>Arundo</taxon>
    </lineage>
</organism>